<proteinExistence type="inferred from homology"/>
<feature type="region of interest" description="Disordered" evidence="17">
    <location>
        <begin position="28"/>
        <end position="85"/>
    </location>
</feature>
<dbReference type="InterPro" id="IPR012334">
    <property type="entry name" value="Pectin_lyas_fold"/>
</dbReference>
<evidence type="ECO:0000256" key="13">
    <source>
        <dbReference type="ARBA" id="ARBA00047928"/>
    </source>
</evidence>
<evidence type="ECO:0000256" key="12">
    <source>
        <dbReference type="ARBA" id="ARBA00023316"/>
    </source>
</evidence>
<dbReference type="AlphaFoldDB" id="A0ABD1GVW8"/>
<evidence type="ECO:0000256" key="6">
    <source>
        <dbReference type="ARBA" id="ARBA00022512"/>
    </source>
</evidence>
<name>A0ABD1GVW8_SALDI</name>
<dbReference type="CDD" id="cd15798">
    <property type="entry name" value="PMEI-like_3"/>
    <property type="match status" value="1"/>
</dbReference>
<dbReference type="Pfam" id="PF01095">
    <property type="entry name" value="Pectinesterase"/>
    <property type="match status" value="1"/>
</dbReference>
<dbReference type="SUPFAM" id="SSF101148">
    <property type="entry name" value="Plant invertase/pectin methylesterase inhibitor"/>
    <property type="match status" value="1"/>
</dbReference>
<keyword evidence="7" id="KW-0964">Secreted</keyword>
<feature type="active site" evidence="15">
    <location>
        <position position="440"/>
    </location>
</feature>
<keyword evidence="10" id="KW-1015">Disulfide bond</keyword>
<accession>A0ABD1GVW8</accession>
<keyword evidence="16" id="KW-0732">Signal</keyword>
<dbReference type="InterPro" id="IPR011050">
    <property type="entry name" value="Pectin_lyase_fold/virulence"/>
</dbReference>
<comment type="similarity">
    <text evidence="3">In the N-terminal section; belongs to the PMEI family.</text>
</comment>
<keyword evidence="8 16" id="KW-0378">Hydrolase</keyword>
<dbReference type="NCBIfam" id="TIGR01614">
    <property type="entry name" value="PME_inhib"/>
    <property type="match status" value="1"/>
</dbReference>
<keyword evidence="9 16" id="KW-0063">Aspartyl esterase</keyword>
<comment type="subcellular location">
    <subcellularLocation>
        <location evidence="1">Secreted</location>
        <location evidence="1">Cell wall</location>
    </subcellularLocation>
</comment>
<evidence type="ECO:0000256" key="15">
    <source>
        <dbReference type="PROSITE-ProRule" id="PRU10040"/>
    </source>
</evidence>
<feature type="domain" description="Pectinesterase inhibitor" evidence="18">
    <location>
        <begin position="80"/>
        <end position="230"/>
    </location>
</feature>
<dbReference type="EC" id="3.1.1.11" evidence="5 16"/>
<gene>
    <name evidence="19" type="ORF">AAHA92_16542</name>
</gene>
<evidence type="ECO:0000313" key="19">
    <source>
        <dbReference type="EMBL" id="KAL1548296.1"/>
    </source>
</evidence>
<keyword evidence="20" id="KW-1185">Reference proteome</keyword>
<dbReference type="SMART" id="SM00856">
    <property type="entry name" value="PMEI"/>
    <property type="match status" value="1"/>
</dbReference>
<evidence type="ECO:0000256" key="10">
    <source>
        <dbReference type="ARBA" id="ARBA00023157"/>
    </source>
</evidence>
<feature type="chain" id="PRO_5044527999" description="Pectinesterase" evidence="16">
    <location>
        <begin position="30"/>
        <end position="604"/>
    </location>
</feature>
<reference evidence="19 20" key="1">
    <citation type="submission" date="2024-06" db="EMBL/GenBank/DDBJ databases">
        <title>A chromosome level genome sequence of Diviner's sage (Salvia divinorum).</title>
        <authorList>
            <person name="Ford S.A."/>
            <person name="Ro D.-K."/>
            <person name="Ness R.W."/>
            <person name="Phillips M.A."/>
        </authorList>
    </citation>
    <scope>NUCLEOTIDE SEQUENCE [LARGE SCALE GENOMIC DNA]</scope>
    <source>
        <strain evidence="19">SAF-2024a</strain>
        <tissue evidence="19">Leaf</tissue>
    </source>
</reference>
<evidence type="ECO:0000256" key="14">
    <source>
        <dbReference type="ARBA" id="ARBA00057335"/>
    </source>
</evidence>
<dbReference type="InterPro" id="IPR006501">
    <property type="entry name" value="Pectinesterase_inhib_dom"/>
</dbReference>
<dbReference type="EMBL" id="JBEAFC010000007">
    <property type="protein sequence ID" value="KAL1548296.1"/>
    <property type="molecule type" value="Genomic_DNA"/>
</dbReference>
<dbReference type="PANTHER" id="PTHR31707">
    <property type="entry name" value="PECTINESTERASE"/>
    <property type="match status" value="1"/>
</dbReference>
<evidence type="ECO:0000256" key="16">
    <source>
        <dbReference type="RuleBase" id="RU000589"/>
    </source>
</evidence>
<dbReference type="FunFam" id="2.160.20.10:FF:000001">
    <property type="entry name" value="Pectinesterase"/>
    <property type="match status" value="1"/>
</dbReference>
<dbReference type="GO" id="GO:0030599">
    <property type="term" value="F:pectinesterase activity"/>
    <property type="evidence" value="ECO:0007669"/>
    <property type="project" value="UniProtKB-UniRule"/>
</dbReference>
<dbReference type="GO" id="GO:0045490">
    <property type="term" value="P:pectin catabolic process"/>
    <property type="evidence" value="ECO:0007669"/>
    <property type="project" value="UniProtKB-UniRule"/>
</dbReference>
<evidence type="ECO:0000256" key="1">
    <source>
        <dbReference type="ARBA" id="ARBA00004191"/>
    </source>
</evidence>
<comment type="function">
    <text evidence="14">Acts in the modification of cell walls via demethylesterification of cell wall pectin.</text>
</comment>
<dbReference type="InterPro" id="IPR033131">
    <property type="entry name" value="Pectinesterase_Asp_AS"/>
</dbReference>
<evidence type="ECO:0000256" key="4">
    <source>
        <dbReference type="ARBA" id="ARBA00007786"/>
    </source>
</evidence>
<evidence type="ECO:0000256" key="2">
    <source>
        <dbReference type="ARBA" id="ARBA00005184"/>
    </source>
</evidence>
<evidence type="ECO:0000256" key="8">
    <source>
        <dbReference type="ARBA" id="ARBA00022801"/>
    </source>
</evidence>
<comment type="caution">
    <text evidence="19">The sequence shown here is derived from an EMBL/GenBank/DDBJ whole genome shotgun (WGS) entry which is preliminary data.</text>
</comment>
<organism evidence="19 20">
    <name type="scientific">Salvia divinorum</name>
    <name type="common">Maria pastora</name>
    <name type="synonym">Diviner's sage</name>
    <dbReference type="NCBI Taxonomy" id="28513"/>
    <lineage>
        <taxon>Eukaryota</taxon>
        <taxon>Viridiplantae</taxon>
        <taxon>Streptophyta</taxon>
        <taxon>Embryophyta</taxon>
        <taxon>Tracheophyta</taxon>
        <taxon>Spermatophyta</taxon>
        <taxon>Magnoliopsida</taxon>
        <taxon>eudicotyledons</taxon>
        <taxon>Gunneridae</taxon>
        <taxon>Pentapetalae</taxon>
        <taxon>asterids</taxon>
        <taxon>lamiids</taxon>
        <taxon>Lamiales</taxon>
        <taxon>Lamiaceae</taxon>
        <taxon>Nepetoideae</taxon>
        <taxon>Mentheae</taxon>
        <taxon>Salviinae</taxon>
        <taxon>Salvia</taxon>
        <taxon>Salvia subgen. Calosphace</taxon>
    </lineage>
</organism>
<comment type="pathway">
    <text evidence="2 16">Glycan metabolism; pectin degradation; 2-dehydro-3-deoxy-D-gluconate from pectin: step 1/5.</text>
</comment>
<dbReference type="Pfam" id="PF04043">
    <property type="entry name" value="PMEI"/>
    <property type="match status" value="1"/>
</dbReference>
<comment type="similarity">
    <text evidence="4">In the C-terminal section; belongs to the pectinesterase family.</text>
</comment>
<evidence type="ECO:0000256" key="17">
    <source>
        <dbReference type="SAM" id="MobiDB-lite"/>
    </source>
</evidence>
<feature type="signal peptide" evidence="16">
    <location>
        <begin position="1"/>
        <end position="29"/>
    </location>
</feature>
<protein>
    <recommendedName>
        <fullName evidence="5 16">Pectinesterase</fullName>
        <ecNumber evidence="5 16">3.1.1.11</ecNumber>
    </recommendedName>
</protein>
<keyword evidence="11" id="KW-0325">Glycoprotein</keyword>
<dbReference type="SUPFAM" id="SSF51126">
    <property type="entry name" value="Pectin lyase-like"/>
    <property type="match status" value="1"/>
</dbReference>
<dbReference type="PROSITE" id="PS00503">
    <property type="entry name" value="PECTINESTERASE_2"/>
    <property type="match status" value="1"/>
</dbReference>
<dbReference type="FunFam" id="1.20.140.40:FF:000001">
    <property type="entry name" value="Pectinesterase"/>
    <property type="match status" value="1"/>
</dbReference>
<evidence type="ECO:0000256" key="11">
    <source>
        <dbReference type="ARBA" id="ARBA00023180"/>
    </source>
</evidence>
<dbReference type="GO" id="GO:0042545">
    <property type="term" value="P:cell wall modification"/>
    <property type="evidence" value="ECO:0007669"/>
    <property type="project" value="UniProtKB-UniRule"/>
</dbReference>
<comment type="catalytic activity">
    <reaction evidence="13 16">
        <text>[(1-&gt;4)-alpha-D-galacturonosyl methyl ester](n) + n H2O = [(1-&gt;4)-alpha-D-galacturonosyl](n) + n methanol + n H(+)</text>
        <dbReference type="Rhea" id="RHEA:22380"/>
        <dbReference type="Rhea" id="RHEA-COMP:14570"/>
        <dbReference type="Rhea" id="RHEA-COMP:14573"/>
        <dbReference type="ChEBI" id="CHEBI:15377"/>
        <dbReference type="ChEBI" id="CHEBI:15378"/>
        <dbReference type="ChEBI" id="CHEBI:17790"/>
        <dbReference type="ChEBI" id="CHEBI:140522"/>
        <dbReference type="ChEBI" id="CHEBI:140523"/>
        <dbReference type="EC" id="3.1.1.11"/>
    </reaction>
</comment>
<sequence>MADTRNKFTAAAALAILLLAAFMISAASAAEDDAPKEDKREAPKEDKKEERQKEEKQKEAKPKEEEQKEEKPKEEKTEDGESGAASKFCASTDYKETCQKSLEKANGTEPKDLIKAAFDAAMTEIEGAIKDSEAYKAVQSDPMTEKALDVCEEVLNIAIDDLRRSFDKVDQLDTGKLKYNIADLRNWLSATIAHKETCIDAFDNTTGETGKKVRELLETSGELLSNGLAMISQLQKFVSSIDFGKIAEGIKGLGLTGGGEKRQLFSSDEEIPDYVDVHARRLMAAAPPALKPDVTVAKDGSGQFKTITEALGTLPPKNIKPFVVFVKAGLYKEYVVVPKGMNNVAIIGEGPLKTRIIGSKCVKDGVPTFQSATLTVTGEGFMAKDIAVENTAPESQAVALRINGDMGVFQNVHLDGFQDTLYSHSYKQFYRDCRISGTIDFIFGDAKTILQNCEIVVRKPLPNQACMVTAQGRKDKKGDGVIVIQGGKITAENAFLDANPRHEAYLGRPWKEYSRTIIMQANIDGSIQPTGWSPWMGTFALNTLYYGEWANTGPGADLSKRVKWKGIKKMTPEIAAGFTPQKVFVADEWIKKTGVPYEGGMLPK</sequence>
<evidence type="ECO:0000256" key="3">
    <source>
        <dbReference type="ARBA" id="ARBA00006027"/>
    </source>
</evidence>
<feature type="compositionally biased region" description="Basic and acidic residues" evidence="17">
    <location>
        <begin position="36"/>
        <end position="76"/>
    </location>
</feature>
<evidence type="ECO:0000256" key="9">
    <source>
        <dbReference type="ARBA" id="ARBA00023085"/>
    </source>
</evidence>
<evidence type="ECO:0000313" key="20">
    <source>
        <dbReference type="Proteomes" id="UP001567538"/>
    </source>
</evidence>
<dbReference type="Gene3D" id="1.20.140.40">
    <property type="entry name" value="Invertase/pectin methylesterase inhibitor family protein"/>
    <property type="match status" value="1"/>
</dbReference>
<keyword evidence="6" id="KW-0134">Cell wall</keyword>
<keyword evidence="12" id="KW-0961">Cell wall biogenesis/degradation</keyword>
<evidence type="ECO:0000259" key="18">
    <source>
        <dbReference type="SMART" id="SM00856"/>
    </source>
</evidence>
<dbReference type="InterPro" id="IPR035513">
    <property type="entry name" value="Invertase/methylesterase_inhib"/>
</dbReference>
<dbReference type="Proteomes" id="UP001567538">
    <property type="component" value="Unassembled WGS sequence"/>
</dbReference>
<dbReference type="InterPro" id="IPR000070">
    <property type="entry name" value="Pectinesterase_cat"/>
</dbReference>
<dbReference type="Gene3D" id="2.160.20.10">
    <property type="entry name" value="Single-stranded right-handed beta-helix, Pectin lyase-like"/>
    <property type="match status" value="1"/>
</dbReference>
<evidence type="ECO:0000256" key="5">
    <source>
        <dbReference type="ARBA" id="ARBA00013229"/>
    </source>
</evidence>
<evidence type="ECO:0000256" key="7">
    <source>
        <dbReference type="ARBA" id="ARBA00022525"/>
    </source>
</evidence>